<protein>
    <recommendedName>
        <fullName evidence="3">Acetyl-CoA carboxylase</fullName>
    </recommendedName>
</protein>
<evidence type="ECO:0000313" key="1">
    <source>
        <dbReference type="EMBL" id="OAD63958.1"/>
    </source>
</evidence>
<keyword evidence="2" id="KW-1185">Reference proteome</keyword>
<organism evidence="1 2">
    <name type="scientific">Pediococcus parvulus</name>
    <dbReference type="NCBI Taxonomy" id="54062"/>
    <lineage>
        <taxon>Bacteria</taxon>
        <taxon>Bacillati</taxon>
        <taxon>Bacillota</taxon>
        <taxon>Bacilli</taxon>
        <taxon>Lactobacillales</taxon>
        <taxon>Lactobacillaceae</taxon>
        <taxon>Pediococcus</taxon>
    </lineage>
</organism>
<comment type="caution">
    <text evidence="1">The sequence shown here is derived from an EMBL/GenBank/DDBJ whole genome shotgun (WGS) entry which is preliminary data.</text>
</comment>
<gene>
    <name evidence="1" type="ORF">A7K95_07275</name>
</gene>
<evidence type="ECO:0000313" key="2">
    <source>
        <dbReference type="Proteomes" id="UP000077280"/>
    </source>
</evidence>
<dbReference type="EMBL" id="LXND01000051">
    <property type="protein sequence ID" value="OAD63958.1"/>
    <property type="molecule type" value="Genomic_DNA"/>
</dbReference>
<proteinExistence type="predicted"/>
<reference evidence="1 2" key="1">
    <citation type="submission" date="2016-05" db="EMBL/GenBank/DDBJ databases">
        <title>Draft genome sequence of Pediococcus parvulus 2.6, a probiotic beta-glucan producer strain.</title>
        <authorList>
            <person name="Mohedano M.L."/>
            <person name="Perez-Ramos A."/>
            <person name="Duenas M.T."/>
            <person name="Lamontanara A."/>
            <person name="Orru L."/>
            <person name="Spano G."/>
            <person name="Capozzi V."/>
            <person name="Lopez P."/>
        </authorList>
    </citation>
    <scope>NUCLEOTIDE SEQUENCE [LARGE SCALE GENOMIC DNA]</scope>
    <source>
        <strain evidence="1 2">2.6</strain>
    </source>
</reference>
<evidence type="ECO:0008006" key="3">
    <source>
        <dbReference type="Google" id="ProtNLM"/>
    </source>
</evidence>
<accession>A0ABX2UFG7</accession>
<dbReference type="Proteomes" id="UP000077280">
    <property type="component" value="Unassembled WGS sequence"/>
</dbReference>
<sequence>MGVIVLIETYDQAAKLILERLEKDFLRQSRTIYQMLIVRDRFDEAYNFFLEVKPKNHREKSIPLHTLENYDLGYLESVVHSLRKQTQITMQFKGFGELVWPQAQTRISKG</sequence>
<name>A0ABX2UFG7_9LACO</name>